<protein>
    <submittedName>
        <fullName evidence="2">Uncharacterized protein</fullName>
    </submittedName>
</protein>
<evidence type="ECO:0000256" key="1">
    <source>
        <dbReference type="SAM" id="MobiDB-lite"/>
    </source>
</evidence>
<proteinExistence type="predicted"/>
<accession>A0AAD9ZEA1</accession>
<dbReference type="AlphaFoldDB" id="A0AAD9ZEA1"/>
<keyword evidence="3" id="KW-1185">Reference proteome</keyword>
<sequence>MDCDWDQLGLKVGHHEAWLTDRALKEGIQDYLAVAAVNQVKILNERTLVSGRPPLDLLDQGADPNERCEGRSTVWKLYLLTHENSMTVLKEETSEIDITRMLLTSGADPKLGRTFYRAIRTHFRPEEVEKQENPRLLDKQALKQSQKKSLRVPQGKAQEQAQKQDQRSQKTSIFNIGKRLRGK</sequence>
<dbReference type="EMBL" id="JASNWA010000004">
    <property type="protein sequence ID" value="KAK3176913.1"/>
    <property type="molecule type" value="Genomic_DNA"/>
</dbReference>
<feature type="compositionally biased region" description="Basic and acidic residues" evidence="1">
    <location>
        <begin position="128"/>
        <end position="141"/>
    </location>
</feature>
<reference evidence="2" key="1">
    <citation type="submission" date="2022-11" db="EMBL/GenBank/DDBJ databases">
        <title>Chromosomal genome sequence assembly and mating type (MAT) locus characterization of the leprose asexual lichenized fungus Lepraria neglecta (Nyl.) Erichsen.</title>
        <authorList>
            <person name="Allen J.L."/>
            <person name="Pfeffer B."/>
        </authorList>
    </citation>
    <scope>NUCLEOTIDE SEQUENCE</scope>
    <source>
        <strain evidence="2">Allen 5258</strain>
    </source>
</reference>
<organism evidence="2 3">
    <name type="scientific">Lepraria neglecta</name>
    <dbReference type="NCBI Taxonomy" id="209136"/>
    <lineage>
        <taxon>Eukaryota</taxon>
        <taxon>Fungi</taxon>
        <taxon>Dikarya</taxon>
        <taxon>Ascomycota</taxon>
        <taxon>Pezizomycotina</taxon>
        <taxon>Lecanoromycetes</taxon>
        <taxon>OSLEUM clade</taxon>
        <taxon>Lecanoromycetidae</taxon>
        <taxon>Lecanorales</taxon>
        <taxon>Lecanorineae</taxon>
        <taxon>Stereocaulaceae</taxon>
        <taxon>Lepraria</taxon>
    </lineage>
</organism>
<feature type="region of interest" description="Disordered" evidence="1">
    <location>
        <begin position="128"/>
        <end position="183"/>
    </location>
</feature>
<evidence type="ECO:0000313" key="2">
    <source>
        <dbReference type="EMBL" id="KAK3176913.1"/>
    </source>
</evidence>
<evidence type="ECO:0000313" key="3">
    <source>
        <dbReference type="Proteomes" id="UP001276659"/>
    </source>
</evidence>
<name>A0AAD9ZEA1_9LECA</name>
<comment type="caution">
    <text evidence="2">The sequence shown here is derived from an EMBL/GenBank/DDBJ whole genome shotgun (WGS) entry which is preliminary data.</text>
</comment>
<dbReference type="Proteomes" id="UP001276659">
    <property type="component" value="Unassembled WGS sequence"/>
</dbReference>
<gene>
    <name evidence="2" type="ORF">OEA41_008239</name>
</gene>